<dbReference type="Proteomes" id="UP000004358">
    <property type="component" value="Unassembled WGS sequence"/>
</dbReference>
<dbReference type="AlphaFoldDB" id="A3ZM00"/>
<reference evidence="1 2" key="1">
    <citation type="submission" date="2006-02" db="EMBL/GenBank/DDBJ databases">
        <authorList>
            <person name="Amann R."/>
            <person name="Ferriera S."/>
            <person name="Johnson J."/>
            <person name="Kravitz S."/>
            <person name="Halpern A."/>
            <person name="Remington K."/>
            <person name="Beeson K."/>
            <person name="Tran B."/>
            <person name="Rogers Y.-H."/>
            <person name="Friedman R."/>
            <person name="Venter J.C."/>
        </authorList>
    </citation>
    <scope>NUCLEOTIDE SEQUENCE [LARGE SCALE GENOMIC DNA]</scope>
    <source>
        <strain evidence="1 2">DSM 3645</strain>
    </source>
</reference>
<evidence type="ECO:0000313" key="2">
    <source>
        <dbReference type="Proteomes" id="UP000004358"/>
    </source>
</evidence>
<gene>
    <name evidence="1" type="ORF">DSM3645_10297</name>
</gene>
<dbReference type="HOGENOM" id="CLU_2567011_0_0_0"/>
<organism evidence="1 2">
    <name type="scientific">Blastopirellula marina DSM 3645</name>
    <dbReference type="NCBI Taxonomy" id="314230"/>
    <lineage>
        <taxon>Bacteria</taxon>
        <taxon>Pseudomonadati</taxon>
        <taxon>Planctomycetota</taxon>
        <taxon>Planctomycetia</taxon>
        <taxon>Pirellulales</taxon>
        <taxon>Pirellulaceae</taxon>
        <taxon>Blastopirellula</taxon>
    </lineage>
</organism>
<proteinExistence type="predicted"/>
<accession>A3ZM00</accession>
<comment type="caution">
    <text evidence="1">The sequence shown here is derived from an EMBL/GenBank/DDBJ whole genome shotgun (WGS) entry which is preliminary data.</text>
</comment>
<evidence type="ECO:0000313" key="1">
    <source>
        <dbReference type="EMBL" id="EAQ82783.1"/>
    </source>
</evidence>
<name>A3ZM00_9BACT</name>
<protein>
    <submittedName>
        <fullName evidence="1">Uncharacterized protein</fullName>
    </submittedName>
</protein>
<dbReference type="RefSeq" id="WP_002655654.1">
    <property type="nucleotide sequence ID" value="NZ_CH672377.1"/>
</dbReference>
<dbReference type="EMBL" id="AANZ01000001">
    <property type="protein sequence ID" value="EAQ82783.1"/>
    <property type="molecule type" value="Genomic_DNA"/>
</dbReference>
<dbReference type="STRING" id="314230.DSM3645_10297"/>
<sequence length="81" mass="8815">MATTTVNRAGFQPGGDDALVAFLSDADKALGCTNDWGRTFTGYDGIFMLKHGHRTGICLHARKSGDIPLVVFRSRSSANWR</sequence>